<gene>
    <name evidence="1" type="ORF">CARN6_2426</name>
</gene>
<proteinExistence type="predicted"/>
<sequence>MDQIDVLKKISSNLTERKNSAALSNYRVLCSNIAFLNEAFSNTISTLRLLHGGIASALKNDSLLNPQYKSGTDLNVFIPIVGRLQLNSFSVFEKLAALTTPDDRAHICAFHAIRPAIPA</sequence>
<dbReference type="EMBL" id="CABQ01000290">
    <property type="protein sequence ID" value="CBI08903.1"/>
    <property type="molecule type" value="Genomic_DNA"/>
</dbReference>
<accession>E6QNT2</accession>
<name>E6QNT2_9ZZZZ</name>
<organism evidence="1">
    <name type="scientific">mine drainage metagenome</name>
    <dbReference type="NCBI Taxonomy" id="410659"/>
    <lineage>
        <taxon>unclassified sequences</taxon>
        <taxon>metagenomes</taxon>
        <taxon>ecological metagenomes</taxon>
    </lineage>
</organism>
<protein>
    <submittedName>
        <fullName evidence="1">Uncharacterized protein</fullName>
    </submittedName>
</protein>
<reference evidence="1" key="1">
    <citation type="submission" date="2009-10" db="EMBL/GenBank/DDBJ databases">
        <title>Diversity of trophic interactions inside an arsenic-rich microbial ecosystem.</title>
        <authorList>
            <person name="Bertin P.N."/>
            <person name="Heinrich-Salmeron A."/>
            <person name="Pelletier E."/>
            <person name="Goulhen-Chollet F."/>
            <person name="Arsene-Ploetze F."/>
            <person name="Gallien S."/>
            <person name="Calteau A."/>
            <person name="Vallenet D."/>
            <person name="Casiot C."/>
            <person name="Chane-Woon-Ming B."/>
            <person name="Giloteaux L."/>
            <person name="Barakat M."/>
            <person name="Bonnefoy V."/>
            <person name="Bruneel O."/>
            <person name="Chandler M."/>
            <person name="Cleiss J."/>
            <person name="Duran R."/>
            <person name="Elbaz-Poulichet F."/>
            <person name="Fonknechten N."/>
            <person name="Lauga B."/>
            <person name="Mornico D."/>
            <person name="Ortet P."/>
            <person name="Schaeffer C."/>
            <person name="Siguier P."/>
            <person name="Alexander Thil Smith A."/>
            <person name="Van Dorsselaer A."/>
            <person name="Weissenbach J."/>
            <person name="Medigue C."/>
            <person name="Le Paslier D."/>
        </authorList>
    </citation>
    <scope>NUCLEOTIDE SEQUENCE</scope>
</reference>
<dbReference type="AlphaFoldDB" id="E6QNT2"/>
<comment type="caution">
    <text evidence="1">The sequence shown here is derived from an EMBL/GenBank/DDBJ whole genome shotgun (WGS) entry which is preliminary data.</text>
</comment>
<evidence type="ECO:0000313" key="1">
    <source>
        <dbReference type="EMBL" id="CBI08903.1"/>
    </source>
</evidence>